<evidence type="ECO:0000259" key="15">
    <source>
        <dbReference type="Pfam" id="PF05064"/>
    </source>
</evidence>
<dbReference type="Pfam" id="PF05064">
    <property type="entry name" value="Nsp1_C"/>
    <property type="match status" value="1"/>
</dbReference>
<feature type="compositionally biased region" description="Polar residues" evidence="14">
    <location>
        <begin position="255"/>
        <end position="269"/>
    </location>
</feature>
<dbReference type="GO" id="GO:0006606">
    <property type="term" value="P:protein import into nucleus"/>
    <property type="evidence" value="ECO:0007669"/>
    <property type="project" value="TreeGrafter"/>
</dbReference>
<feature type="domain" description="Nucleoporin NSP1-like C-terminal" evidence="15">
    <location>
        <begin position="455"/>
        <end position="561"/>
    </location>
</feature>
<dbReference type="Proteomes" id="UP000256645">
    <property type="component" value="Unassembled WGS sequence"/>
</dbReference>
<comment type="caution">
    <text evidence="16">The sequence shown here is derived from an EMBL/GenBank/DDBJ whole genome shotgun (WGS) entry which is preliminary data.</text>
</comment>
<evidence type="ECO:0000256" key="2">
    <source>
        <dbReference type="ARBA" id="ARBA00004567"/>
    </source>
</evidence>
<feature type="compositionally biased region" description="Low complexity" evidence="14">
    <location>
        <begin position="341"/>
        <end position="356"/>
    </location>
</feature>
<evidence type="ECO:0000256" key="1">
    <source>
        <dbReference type="ARBA" id="ARBA00004335"/>
    </source>
</evidence>
<dbReference type="GO" id="GO:0031965">
    <property type="term" value="C:nuclear membrane"/>
    <property type="evidence" value="ECO:0007669"/>
    <property type="project" value="UniProtKB-SubCell"/>
</dbReference>
<feature type="compositionally biased region" description="Low complexity" evidence="14">
    <location>
        <begin position="110"/>
        <end position="125"/>
    </location>
</feature>
<dbReference type="GO" id="GO:0006405">
    <property type="term" value="P:RNA export from nucleus"/>
    <property type="evidence" value="ECO:0007669"/>
    <property type="project" value="TreeGrafter"/>
</dbReference>
<dbReference type="Pfam" id="PF13634">
    <property type="entry name" value="Nucleoporin_FG"/>
    <property type="match status" value="4"/>
</dbReference>
<feature type="compositionally biased region" description="Low complexity" evidence="14">
    <location>
        <begin position="33"/>
        <end position="74"/>
    </location>
</feature>
<feature type="compositionally biased region" description="Polar residues" evidence="14">
    <location>
        <begin position="189"/>
        <end position="217"/>
    </location>
</feature>
<dbReference type="AlphaFoldDB" id="A0A3D8RU68"/>
<dbReference type="GO" id="GO:0044613">
    <property type="term" value="C:nuclear pore central transport channel"/>
    <property type="evidence" value="ECO:0007669"/>
    <property type="project" value="TreeGrafter"/>
</dbReference>
<evidence type="ECO:0000256" key="5">
    <source>
        <dbReference type="ARBA" id="ARBA00022448"/>
    </source>
</evidence>
<sequence length="678" mass="66589">MAFSFGQSGSGNGGASTPFGSTGNTGSIFGQTPASSAPASSGSIFGQPAASTATAPATTGGLFGGAKPAAPASGGLFGGGATPTATSTASGSSLFGGSKPAAPAGDATKASAPSLFGSAGSAPSGGLFGGGAAAPSSGAPAPSLFGAPVTSPGSASSIVSPFSFGPKKDESGSAAAKPAENKPSLFGNLGSSSATTSAPFGSTTPAPSKLSFGTSTTPAGPPPAEAPKSLFGTSTQPPAAGGLFSQAKPAEPASKPSTSGLFSGASNPPASGGLFGGAKPAAPASGGLFGNTAPASSATTTPASAAAPASTPATSLFGAKPAAPAATTAAPSTSLFGGAKPAASSATPTAPAATTSLFGSKPGGVTNTTGASTPASNTGTTSAPPASGLFGGLGAASSATPASTSTPSTAAPAPAPASSLFGGAAATPKPTDKTTAPASSATTAPAATNPQLGASTAGPQPQLSRLKNKTMDEIITRWASDLSKYQKEFQEQAGTVAQWDRLLVENGEKIQQLYNKAFEAEKTSTEVERQLASVESQQNELAEWLDRYEQDVDDIFEQRVGASESLQGPDQEREKTYKLAEKLTDRLDDMGKNLSGMIEAVNEASSTLNKSSKTDDPLSSIVRVLNQHLQQLQWIDQNATALQKKVAAAQQMGQSMGSSGFQQENEADNFYRSYMSRR</sequence>
<dbReference type="PANTHER" id="PTHR12084:SF0">
    <property type="entry name" value="NUCLEAR PORE GLYCOPROTEIN P62"/>
    <property type="match status" value="1"/>
</dbReference>
<keyword evidence="9" id="KW-0906">Nuclear pore complex</keyword>
<evidence type="ECO:0000256" key="10">
    <source>
        <dbReference type="ARBA" id="ARBA00023242"/>
    </source>
</evidence>
<feature type="compositionally biased region" description="Polar residues" evidence="14">
    <location>
        <begin position="18"/>
        <end position="32"/>
    </location>
</feature>
<evidence type="ECO:0000313" key="16">
    <source>
        <dbReference type="EMBL" id="RDW77341.1"/>
    </source>
</evidence>
<feature type="compositionally biased region" description="Polar residues" evidence="14">
    <location>
        <begin position="151"/>
        <end position="160"/>
    </location>
</feature>
<dbReference type="Gene3D" id="1.20.5.170">
    <property type="match status" value="1"/>
</dbReference>
<evidence type="ECO:0000256" key="3">
    <source>
        <dbReference type="ARBA" id="ARBA00004620"/>
    </source>
</evidence>
<dbReference type="FunFam" id="1.20.5.170:FF:000040">
    <property type="entry name" value="Nuclear pore glycoprotein p62"/>
    <property type="match status" value="1"/>
</dbReference>
<dbReference type="STRING" id="1849047.A0A3D8RU68"/>
<proteinExistence type="inferred from homology"/>
<feature type="compositionally biased region" description="Low complexity" evidence="14">
    <location>
        <begin position="277"/>
        <end position="334"/>
    </location>
</feature>
<keyword evidence="7" id="KW-0653">Protein transport</keyword>
<comment type="similarity">
    <text evidence="4">Belongs to the nucleoporin NSP1/NUP62 family.</text>
</comment>
<feature type="compositionally biased region" description="Polar residues" evidence="14">
    <location>
        <begin position="449"/>
        <end position="465"/>
    </location>
</feature>
<protein>
    <recommendedName>
        <fullName evidence="11">Nucleoporin NSP1</fullName>
    </recommendedName>
    <alternativeName>
        <fullName evidence="12">Nuclear pore protein NSP1</fullName>
    </alternativeName>
    <alternativeName>
        <fullName evidence="13">Nucleoskeletal-like protein</fullName>
    </alternativeName>
</protein>
<comment type="subcellular location">
    <subcellularLocation>
        <location evidence="1">Nucleus membrane</location>
        <topology evidence="1">Peripheral membrane protein</topology>
        <orientation evidence="1">Cytoplasmic side</orientation>
    </subcellularLocation>
    <subcellularLocation>
        <location evidence="3">Nucleus membrane</location>
        <topology evidence="3">Peripheral membrane protein</topology>
        <orientation evidence="3">Nucleoplasmic side</orientation>
    </subcellularLocation>
    <subcellularLocation>
        <location evidence="2">Nucleus</location>
        <location evidence="2">Nuclear pore complex</location>
    </subcellularLocation>
</comment>
<keyword evidence="8" id="KW-0811">Translocation</keyword>
<evidence type="ECO:0000256" key="6">
    <source>
        <dbReference type="ARBA" id="ARBA00022816"/>
    </source>
</evidence>
<feature type="compositionally biased region" description="Low complexity" evidence="14">
    <location>
        <begin position="395"/>
        <end position="448"/>
    </location>
</feature>
<reference evidence="16 17" key="1">
    <citation type="journal article" date="2018" name="IMA Fungus">
        <title>IMA Genome-F 9: Draft genome sequence of Annulohypoxylon stygium, Aspergillus mulundensis, Berkeleyomyces basicola (syn. Thielaviopsis basicola), Ceratocystis smalleyi, two Cercospora beticola strains, Coleophoma cylindrospora, Fusarium fracticaudum, Phialophora cf. hyalina, and Morchella septimelata.</title>
        <authorList>
            <person name="Wingfield B.D."/>
            <person name="Bills G.F."/>
            <person name="Dong Y."/>
            <person name="Huang W."/>
            <person name="Nel W.J."/>
            <person name="Swalarsk-Parry B.S."/>
            <person name="Vaghefi N."/>
            <person name="Wilken P.M."/>
            <person name="An Z."/>
            <person name="de Beer Z.W."/>
            <person name="De Vos L."/>
            <person name="Chen L."/>
            <person name="Duong T.A."/>
            <person name="Gao Y."/>
            <person name="Hammerbacher A."/>
            <person name="Kikkert J.R."/>
            <person name="Li Y."/>
            <person name="Li H."/>
            <person name="Li K."/>
            <person name="Li Q."/>
            <person name="Liu X."/>
            <person name="Ma X."/>
            <person name="Naidoo K."/>
            <person name="Pethybridge S.J."/>
            <person name="Sun J."/>
            <person name="Steenkamp E.T."/>
            <person name="van der Nest M.A."/>
            <person name="van Wyk S."/>
            <person name="Wingfield M.J."/>
            <person name="Xiong C."/>
            <person name="Yue Q."/>
            <person name="Zhang X."/>
        </authorList>
    </citation>
    <scope>NUCLEOTIDE SEQUENCE [LARGE SCALE GENOMIC DNA]</scope>
    <source>
        <strain evidence="16 17">BP6252</strain>
    </source>
</reference>
<evidence type="ECO:0000256" key="8">
    <source>
        <dbReference type="ARBA" id="ARBA00023010"/>
    </source>
</evidence>
<dbReference type="InterPro" id="IPR026010">
    <property type="entry name" value="NSP1/NUP62"/>
</dbReference>
<evidence type="ECO:0000256" key="12">
    <source>
        <dbReference type="ARBA" id="ARBA00078941"/>
    </source>
</evidence>
<evidence type="ECO:0000256" key="9">
    <source>
        <dbReference type="ARBA" id="ARBA00023132"/>
    </source>
</evidence>
<evidence type="ECO:0000313" key="17">
    <source>
        <dbReference type="Proteomes" id="UP000256645"/>
    </source>
</evidence>
<dbReference type="EMBL" id="PDLM01000005">
    <property type="protein sequence ID" value="RDW77341.1"/>
    <property type="molecule type" value="Genomic_DNA"/>
</dbReference>
<dbReference type="PANTHER" id="PTHR12084">
    <property type="entry name" value="NUCLEAR PORE GLYCOPROTEIN P62-RELATED"/>
    <property type="match status" value="1"/>
</dbReference>
<name>A0A3D8RU68_9HELO</name>
<dbReference type="InterPro" id="IPR025574">
    <property type="entry name" value="Nucleoporin_FG_rpt"/>
</dbReference>
<feature type="compositionally biased region" description="Polar residues" evidence="14">
    <location>
        <begin position="365"/>
        <end position="382"/>
    </location>
</feature>
<gene>
    <name evidence="16" type="ORF">BP6252_05394</name>
</gene>
<accession>A0A3D8RU68</accession>
<feature type="region of interest" description="Disordered" evidence="14">
    <location>
        <begin position="1"/>
        <end position="468"/>
    </location>
</feature>
<dbReference type="GO" id="GO:0005543">
    <property type="term" value="F:phospholipid binding"/>
    <property type="evidence" value="ECO:0007669"/>
    <property type="project" value="TreeGrafter"/>
</dbReference>
<dbReference type="InterPro" id="IPR007758">
    <property type="entry name" value="Nucleoporin_NSP1_C"/>
</dbReference>
<feature type="compositionally biased region" description="Low complexity" evidence="14">
    <location>
        <begin position="82"/>
        <end position="93"/>
    </location>
</feature>
<keyword evidence="6" id="KW-0509">mRNA transport</keyword>
<feature type="compositionally biased region" description="Low complexity" evidence="14">
    <location>
        <begin position="133"/>
        <end position="148"/>
    </location>
</feature>
<dbReference type="GO" id="GO:0051028">
    <property type="term" value="P:mRNA transport"/>
    <property type="evidence" value="ECO:0007669"/>
    <property type="project" value="UniProtKB-KW"/>
</dbReference>
<evidence type="ECO:0000256" key="13">
    <source>
        <dbReference type="ARBA" id="ARBA00081079"/>
    </source>
</evidence>
<keyword evidence="17" id="KW-1185">Reference proteome</keyword>
<dbReference type="GO" id="GO:0017056">
    <property type="term" value="F:structural constituent of nuclear pore"/>
    <property type="evidence" value="ECO:0007669"/>
    <property type="project" value="InterPro"/>
</dbReference>
<evidence type="ECO:0000256" key="4">
    <source>
        <dbReference type="ARBA" id="ARBA00005911"/>
    </source>
</evidence>
<dbReference type="OrthoDB" id="344345at2759"/>
<organism evidence="16 17">
    <name type="scientific">Coleophoma cylindrospora</name>
    <dbReference type="NCBI Taxonomy" id="1849047"/>
    <lineage>
        <taxon>Eukaryota</taxon>
        <taxon>Fungi</taxon>
        <taxon>Dikarya</taxon>
        <taxon>Ascomycota</taxon>
        <taxon>Pezizomycotina</taxon>
        <taxon>Leotiomycetes</taxon>
        <taxon>Helotiales</taxon>
        <taxon>Dermateaceae</taxon>
        <taxon>Coleophoma</taxon>
    </lineage>
</organism>
<keyword evidence="10" id="KW-0539">Nucleus</keyword>
<evidence type="ECO:0000256" key="7">
    <source>
        <dbReference type="ARBA" id="ARBA00022927"/>
    </source>
</evidence>
<keyword evidence="5" id="KW-0813">Transport</keyword>
<evidence type="ECO:0000256" key="14">
    <source>
        <dbReference type="SAM" id="MobiDB-lite"/>
    </source>
</evidence>
<evidence type="ECO:0000256" key="11">
    <source>
        <dbReference type="ARBA" id="ARBA00068864"/>
    </source>
</evidence>